<dbReference type="GO" id="GO:0045892">
    <property type="term" value="P:negative regulation of DNA-templated transcription"/>
    <property type="evidence" value="ECO:0007669"/>
    <property type="project" value="TreeGrafter"/>
</dbReference>
<evidence type="ECO:0000256" key="2">
    <source>
        <dbReference type="ARBA" id="ARBA00007957"/>
    </source>
</evidence>
<dbReference type="PANTHER" id="PTHR33202">
    <property type="entry name" value="ZINC UPTAKE REGULATION PROTEIN"/>
    <property type="match status" value="1"/>
</dbReference>
<keyword evidence="6" id="KW-0678">Repressor</keyword>
<comment type="cofactor">
    <cofactor evidence="12">
        <name>Zn(2+)</name>
        <dbReference type="ChEBI" id="CHEBI:29105"/>
    </cofactor>
    <text evidence="12">Binds 1 zinc ion per subunit.</text>
</comment>
<name>A0A7C2K2G9_9PLAN</name>
<feature type="binding site" evidence="12">
    <location>
        <position position="116"/>
    </location>
    <ligand>
        <name>Zn(2+)</name>
        <dbReference type="ChEBI" id="CHEBI:29105"/>
    </ligand>
</feature>
<dbReference type="PANTHER" id="PTHR33202:SF2">
    <property type="entry name" value="FERRIC UPTAKE REGULATION PROTEIN"/>
    <property type="match status" value="1"/>
</dbReference>
<accession>A0A7C2K2G9</accession>
<dbReference type="GO" id="GO:0005829">
    <property type="term" value="C:cytosol"/>
    <property type="evidence" value="ECO:0007669"/>
    <property type="project" value="TreeGrafter"/>
</dbReference>
<reference evidence="14" key="1">
    <citation type="journal article" date="2020" name="mSystems">
        <title>Genome- and Community-Level Interaction Insights into Carbon Utilization and Element Cycling Functions of Hydrothermarchaeota in Hydrothermal Sediment.</title>
        <authorList>
            <person name="Zhou Z."/>
            <person name="Liu Y."/>
            <person name="Xu W."/>
            <person name="Pan J."/>
            <person name="Luo Z.H."/>
            <person name="Li M."/>
        </authorList>
    </citation>
    <scope>NUCLEOTIDE SEQUENCE [LARGE SCALE GENOMIC DNA]</scope>
    <source>
        <strain evidence="14">SpSt-339</strain>
    </source>
</reference>
<evidence type="ECO:0000256" key="1">
    <source>
        <dbReference type="ARBA" id="ARBA00004496"/>
    </source>
</evidence>
<dbReference type="CDD" id="cd07153">
    <property type="entry name" value="Fur_like"/>
    <property type="match status" value="1"/>
</dbReference>
<dbReference type="SUPFAM" id="SSF46785">
    <property type="entry name" value="Winged helix' DNA-binding domain"/>
    <property type="match status" value="1"/>
</dbReference>
<evidence type="ECO:0000256" key="11">
    <source>
        <dbReference type="ARBA" id="ARBA00023163"/>
    </source>
</evidence>
<dbReference type="InterPro" id="IPR002481">
    <property type="entry name" value="FUR"/>
</dbReference>
<feature type="binding site" evidence="12">
    <location>
        <position position="159"/>
    </location>
    <ligand>
        <name>Zn(2+)</name>
        <dbReference type="ChEBI" id="CHEBI:29105"/>
    </ligand>
</feature>
<evidence type="ECO:0000256" key="10">
    <source>
        <dbReference type="ARBA" id="ARBA00023125"/>
    </source>
</evidence>
<evidence type="ECO:0000313" key="14">
    <source>
        <dbReference type="EMBL" id="HEN16583.1"/>
    </source>
</evidence>
<dbReference type="InterPro" id="IPR036390">
    <property type="entry name" value="WH_DNA-bd_sf"/>
</dbReference>
<dbReference type="GO" id="GO:1900376">
    <property type="term" value="P:regulation of secondary metabolite biosynthetic process"/>
    <property type="evidence" value="ECO:0007669"/>
    <property type="project" value="TreeGrafter"/>
</dbReference>
<dbReference type="Pfam" id="PF01475">
    <property type="entry name" value="FUR"/>
    <property type="match status" value="1"/>
</dbReference>
<feature type="binding site" evidence="13">
    <location>
        <position position="112"/>
    </location>
    <ligand>
        <name>Fe cation</name>
        <dbReference type="ChEBI" id="CHEBI:24875"/>
    </ligand>
</feature>
<evidence type="ECO:0000256" key="9">
    <source>
        <dbReference type="ARBA" id="ARBA00023015"/>
    </source>
</evidence>
<evidence type="ECO:0000256" key="7">
    <source>
        <dbReference type="ARBA" id="ARBA00022723"/>
    </source>
</evidence>
<keyword evidence="11" id="KW-0804">Transcription</keyword>
<proteinExistence type="inferred from homology"/>
<dbReference type="GO" id="GO:0000976">
    <property type="term" value="F:transcription cis-regulatory region binding"/>
    <property type="evidence" value="ECO:0007669"/>
    <property type="project" value="TreeGrafter"/>
</dbReference>
<comment type="caution">
    <text evidence="14">The sequence shown here is derived from an EMBL/GenBank/DDBJ whole genome shotgun (WGS) entry which is preliminary data.</text>
</comment>
<dbReference type="Gene3D" id="3.30.1490.190">
    <property type="match status" value="1"/>
</dbReference>
<keyword evidence="7 12" id="KW-0479">Metal-binding</keyword>
<evidence type="ECO:0000256" key="4">
    <source>
        <dbReference type="ARBA" id="ARBA00020910"/>
    </source>
</evidence>
<evidence type="ECO:0000256" key="6">
    <source>
        <dbReference type="ARBA" id="ARBA00022491"/>
    </source>
</evidence>
<comment type="cofactor">
    <cofactor evidence="13">
        <name>Mn(2+)</name>
        <dbReference type="ChEBI" id="CHEBI:29035"/>
    </cofactor>
    <cofactor evidence="13">
        <name>Fe(2+)</name>
        <dbReference type="ChEBI" id="CHEBI:29033"/>
    </cofactor>
    <text evidence="13">Binds 1 Mn(2+) or Fe(2+) ion per subunit.</text>
</comment>
<dbReference type="GO" id="GO:0008270">
    <property type="term" value="F:zinc ion binding"/>
    <property type="evidence" value="ECO:0007669"/>
    <property type="project" value="TreeGrafter"/>
</dbReference>
<evidence type="ECO:0000256" key="8">
    <source>
        <dbReference type="ARBA" id="ARBA00022833"/>
    </source>
</evidence>
<gene>
    <name evidence="14" type="ORF">ENQ76_14065</name>
</gene>
<comment type="subunit">
    <text evidence="3">Homodimer.</text>
</comment>
<feature type="binding site" evidence="12">
    <location>
        <position position="156"/>
    </location>
    <ligand>
        <name>Zn(2+)</name>
        <dbReference type="ChEBI" id="CHEBI:29105"/>
    </ligand>
</feature>
<organism evidence="14">
    <name type="scientific">Schlesneria paludicola</name>
    <dbReference type="NCBI Taxonomy" id="360056"/>
    <lineage>
        <taxon>Bacteria</taxon>
        <taxon>Pseudomonadati</taxon>
        <taxon>Planctomycetota</taxon>
        <taxon>Planctomycetia</taxon>
        <taxon>Planctomycetales</taxon>
        <taxon>Planctomycetaceae</taxon>
        <taxon>Schlesneria</taxon>
    </lineage>
</organism>
<dbReference type="InterPro" id="IPR043135">
    <property type="entry name" value="Fur_C"/>
</dbReference>
<dbReference type="Gene3D" id="1.10.10.10">
    <property type="entry name" value="Winged helix-like DNA-binding domain superfamily/Winged helix DNA-binding domain"/>
    <property type="match status" value="1"/>
</dbReference>
<dbReference type="AlphaFoldDB" id="A0A7C2K2G9"/>
<comment type="similarity">
    <text evidence="2">Belongs to the Fur family.</text>
</comment>
<evidence type="ECO:0000256" key="13">
    <source>
        <dbReference type="PIRSR" id="PIRSR602481-2"/>
    </source>
</evidence>
<feature type="binding site" evidence="12">
    <location>
        <position position="119"/>
    </location>
    <ligand>
        <name>Zn(2+)</name>
        <dbReference type="ChEBI" id="CHEBI:29105"/>
    </ligand>
</feature>
<keyword evidence="13" id="KW-0408">Iron</keyword>
<protein>
    <recommendedName>
        <fullName evidence="4">Ferric uptake regulation protein</fullName>
    </recommendedName>
</protein>
<evidence type="ECO:0000256" key="5">
    <source>
        <dbReference type="ARBA" id="ARBA00022490"/>
    </source>
</evidence>
<dbReference type="EMBL" id="DSOK01000387">
    <property type="protein sequence ID" value="HEN16583.1"/>
    <property type="molecule type" value="Genomic_DNA"/>
</dbReference>
<dbReference type="GO" id="GO:0003700">
    <property type="term" value="F:DNA-binding transcription factor activity"/>
    <property type="evidence" value="ECO:0007669"/>
    <property type="project" value="InterPro"/>
</dbReference>
<feature type="binding site" evidence="13">
    <location>
        <position position="148"/>
    </location>
    <ligand>
        <name>Fe cation</name>
        <dbReference type="ChEBI" id="CHEBI:24875"/>
    </ligand>
</feature>
<keyword evidence="8 12" id="KW-0862">Zinc</keyword>
<keyword evidence="5" id="KW-0963">Cytoplasm</keyword>
<dbReference type="InterPro" id="IPR036388">
    <property type="entry name" value="WH-like_DNA-bd_sf"/>
</dbReference>
<evidence type="ECO:0000256" key="12">
    <source>
        <dbReference type="PIRSR" id="PIRSR602481-1"/>
    </source>
</evidence>
<evidence type="ECO:0000256" key="3">
    <source>
        <dbReference type="ARBA" id="ARBA00011738"/>
    </source>
</evidence>
<keyword evidence="9" id="KW-0805">Transcription regulation</keyword>
<comment type="subcellular location">
    <subcellularLocation>
        <location evidence="1">Cytoplasm</location>
    </subcellularLocation>
</comment>
<keyword evidence="10" id="KW-0238">DNA-binding</keyword>
<sequence>MPTATDTRTNDLGTIDSTVSPVTKFREFLLTKKKRLTPEREAIVSAVYATHDHFDAEQWVSDLARRRGMGGASRSTIYRTLNLLEEAGLLRRVARTNGREVYEHDYGYPAHDHLICRKCGAMIEFPNDMIANVLESVAQKHGFRMSGHRLEVDGICAACSRPPERAHRKLDMI</sequence>